<keyword evidence="3" id="KW-1185">Reference proteome</keyword>
<evidence type="ECO:0000313" key="2">
    <source>
        <dbReference type="EMBL" id="GCF08282.1"/>
    </source>
</evidence>
<dbReference type="SUPFAM" id="SSF55298">
    <property type="entry name" value="YjgF-like"/>
    <property type="match status" value="1"/>
</dbReference>
<dbReference type="NCBIfam" id="TIGR00004">
    <property type="entry name" value="Rid family detoxifying hydrolase"/>
    <property type="match status" value="1"/>
</dbReference>
<dbReference type="InterPro" id="IPR006056">
    <property type="entry name" value="RidA"/>
</dbReference>
<dbReference type="Gene3D" id="3.30.1330.40">
    <property type="entry name" value="RutC-like"/>
    <property type="match status" value="1"/>
</dbReference>
<dbReference type="Pfam" id="PF01042">
    <property type="entry name" value="Ribonuc_L-PSP"/>
    <property type="match status" value="1"/>
</dbReference>
<proteinExistence type="inferred from homology"/>
<dbReference type="InterPro" id="IPR035959">
    <property type="entry name" value="RutC-like_sf"/>
</dbReference>
<sequence length="132" mass="14261">MPNTTKKSKISTSNAPAAIGPYSQAIRSGQFIYTSGQIPLDPATGKMVGDDIQTQTQQVFQNLQALLEAAGTSLDQVIKTTVFLTTMDNFQAMNEVYATYFNTDAPARSTVAVLELPRNALVEIECVALVQD</sequence>
<dbReference type="FunFam" id="3.30.1330.40:FF:000001">
    <property type="entry name" value="L-PSP family endoribonuclease"/>
    <property type="match status" value="1"/>
</dbReference>
<accession>A0A5A5TA38</accession>
<evidence type="ECO:0000256" key="1">
    <source>
        <dbReference type="ARBA" id="ARBA00010552"/>
    </source>
</evidence>
<gene>
    <name evidence="2" type="ORF">KDI_18460</name>
</gene>
<organism evidence="2 3">
    <name type="scientific">Dictyobacter arantiisoli</name>
    <dbReference type="NCBI Taxonomy" id="2014874"/>
    <lineage>
        <taxon>Bacteria</taxon>
        <taxon>Bacillati</taxon>
        <taxon>Chloroflexota</taxon>
        <taxon>Ktedonobacteria</taxon>
        <taxon>Ktedonobacterales</taxon>
        <taxon>Dictyobacteraceae</taxon>
        <taxon>Dictyobacter</taxon>
    </lineage>
</organism>
<dbReference type="EMBL" id="BIXY01000021">
    <property type="protein sequence ID" value="GCF08282.1"/>
    <property type="molecule type" value="Genomic_DNA"/>
</dbReference>
<reference evidence="2 3" key="1">
    <citation type="submission" date="2019-01" db="EMBL/GenBank/DDBJ databases">
        <title>Draft genome sequence of Dictyobacter sp. Uno17.</title>
        <authorList>
            <person name="Wang C.M."/>
            <person name="Zheng Y."/>
            <person name="Sakai Y."/>
            <person name="Abe K."/>
            <person name="Yokota A."/>
            <person name="Yabe S."/>
        </authorList>
    </citation>
    <scope>NUCLEOTIDE SEQUENCE [LARGE SCALE GENOMIC DNA]</scope>
    <source>
        <strain evidence="2 3">Uno17</strain>
    </source>
</reference>
<comment type="similarity">
    <text evidence="1">Belongs to the RutC family.</text>
</comment>
<dbReference type="InterPro" id="IPR006175">
    <property type="entry name" value="YjgF/YER057c/UK114"/>
</dbReference>
<dbReference type="PANTHER" id="PTHR11803">
    <property type="entry name" value="2-IMINOBUTANOATE/2-IMINOPROPANOATE DEAMINASE RIDA"/>
    <property type="match status" value="1"/>
</dbReference>
<evidence type="ECO:0000313" key="3">
    <source>
        <dbReference type="Proteomes" id="UP000322530"/>
    </source>
</evidence>
<name>A0A5A5TA38_9CHLR</name>
<dbReference type="GO" id="GO:0005829">
    <property type="term" value="C:cytosol"/>
    <property type="evidence" value="ECO:0007669"/>
    <property type="project" value="TreeGrafter"/>
</dbReference>
<dbReference type="PANTHER" id="PTHR11803:SF39">
    <property type="entry name" value="2-IMINOBUTANOATE_2-IMINOPROPANOATE DEAMINASE"/>
    <property type="match status" value="1"/>
</dbReference>
<dbReference type="Proteomes" id="UP000322530">
    <property type="component" value="Unassembled WGS sequence"/>
</dbReference>
<dbReference type="GO" id="GO:0019239">
    <property type="term" value="F:deaminase activity"/>
    <property type="evidence" value="ECO:0007669"/>
    <property type="project" value="TreeGrafter"/>
</dbReference>
<dbReference type="RefSeq" id="WP_149401273.1">
    <property type="nucleotide sequence ID" value="NZ_BIXY01000021.1"/>
</dbReference>
<dbReference type="AlphaFoldDB" id="A0A5A5TA38"/>
<comment type="caution">
    <text evidence="2">The sequence shown here is derived from an EMBL/GenBank/DDBJ whole genome shotgun (WGS) entry which is preliminary data.</text>
</comment>
<protein>
    <submittedName>
        <fullName evidence="2">Reactive intermediate/imine deaminase</fullName>
    </submittedName>
</protein>
<dbReference type="OrthoDB" id="9803101at2"/>
<dbReference type="CDD" id="cd00448">
    <property type="entry name" value="YjgF_YER057c_UK114_family"/>
    <property type="match status" value="1"/>
</dbReference>